<dbReference type="GO" id="GO:0016887">
    <property type="term" value="F:ATP hydrolysis activity"/>
    <property type="evidence" value="ECO:0007669"/>
    <property type="project" value="InterPro"/>
</dbReference>
<evidence type="ECO:0000259" key="2">
    <source>
        <dbReference type="Pfam" id="PF00004"/>
    </source>
</evidence>
<evidence type="ECO:0000313" key="4">
    <source>
        <dbReference type="Proteomes" id="UP000799779"/>
    </source>
</evidence>
<evidence type="ECO:0000256" key="1">
    <source>
        <dbReference type="SAM" id="MobiDB-lite"/>
    </source>
</evidence>
<dbReference type="InterPro" id="IPR027417">
    <property type="entry name" value="P-loop_NTPase"/>
</dbReference>
<dbReference type="OrthoDB" id="10042665at2759"/>
<name>A0A6A5WQX3_9PLEO</name>
<dbReference type="SUPFAM" id="SSF52540">
    <property type="entry name" value="P-loop containing nucleoside triphosphate hydrolases"/>
    <property type="match status" value="1"/>
</dbReference>
<dbReference type="AlphaFoldDB" id="A0A6A5WQX3"/>
<proteinExistence type="predicted"/>
<dbReference type="Proteomes" id="UP000799779">
    <property type="component" value="Unassembled WGS sequence"/>
</dbReference>
<dbReference type="Pfam" id="PF00004">
    <property type="entry name" value="AAA"/>
    <property type="match status" value="1"/>
</dbReference>
<keyword evidence="4" id="KW-1185">Reference proteome</keyword>
<dbReference type="EMBL" id="ML977582">
    <property type="protein sequence ID" value="KAF2001485.1"/>
    <property type="molecule type" value="Genomic_DNA"/>
</dbReference>
<accession>A0A6A5WQX3</accession>
<organism evidence="3 4">
    <name type="scientific">Amniculicola lignicola CBS 123094</name>
    <dbReference type="NCBI Taxonomy" id="1392246"/>
    <lineage>
        <taxon>Eukaryota</taxon>
        <taxon>Fungi</taxon>
        <taxon>Dikarya</taxon>
        <taxon>Ascomycota</taxon>
        <taxon>Pezizomycotina</taxon>
        <taxon>Dothideomycetes</taxon>
        <taxon>Pleosporomycetidae</taxon>
        <taxon>Pleosporales</taxon>
        <taxon>Amniculicolaceae</taxon>
        <taxon>Amniculicola</taxon>
    </lineage>
</organism>
<sequence>MTSAEIFKEVNDVIGGRLRRALPVNRDIPAVVVPTDGGDANDGTPSTVPVLPSSSDTPLNPTQTQKITTPDDGCDLDEFGEHGETKTKKPQTWIPAVKKVFQFKDLRNNERVVPIEDFRRRNPQPLVNKGDSAKGLFKEYSMVLRKILGADLRLRDYRLEIQSLGMREIFKKIGKPYKELDLDAPSIVIRYPFRCLFFLRREFKELDTTQMPPQTKEDIEHLLNFIDTEPILKETVREYEETVERGKYRENRAWTLFPPHEMVYYKGAFAENSRHVREGCGLVERVEMLEEPLNSFVVTILVGLHDGSHFGLARLRRALSPTPSTGDIQDIKIENLPVIPMRFLPEAERDAIKKRMIERGKTYIDYCKANFTMLDYRGPVAIEQEETKKLLGKFDDSSDGLNWSWETNQRVMVDKTVEHELCPFKDGREGNFVSPSVSHFRKQPEKKKVEADDHDDEARAMRRIGVTGTSLGSNSVKSDDEIGAQEGSLGQLSDEDYMICNGEIIAFLLRNKVWALILISGMHKINWREDPYKHLQMAQEKKSLVRSLVVGFTAEGSKDLGSGEDGIDEEFDDFIAGKGKGLIFLLHGEPGLGKTLTAESVAESTRKPLYHVSTGELDTEVKKLEDSLANIFRLGLRWGAVVLLDEADVLMTKRSSLEL</sequence>
<feature type="region of interest" description="Disordered" evidence="1">
    <location>
        <begin position="33"/>
        <end position="72"/>
    </location>
</feature>
<protein>
    <recommendedName>
        <fullName evidence="2">ATPase AAA-type core domain-containing protein</fullName>
    </recommendedName>
</protein>
<feature type="domain" description="ATPase AAA-type core" evidence="2">
    <location>
        <begin position="585"/>
        <end position="654"/>
    </location>
</feature>
<dbReference type="PANTHER" id="PTHR46411:SF2">
    <property type="entry name" value="AAA+ ATPASE DOMAIN-CONTAINING PROTEIN"/>
    <property type="match status" value="1"/>
</dbReference>
<reference evidence="3" key="1">
    <citation type="journal article" date="2020" name="Stud. Mycol.">
        <title>101 Dothideomycetes genomes: a test case for predicting lifestyles and emergence of pathogens.</title>
        <authorList>
            <person name="Haridas S."/>
            <person name="Albert R."/>
            <person name="Binder M."/>
            <person name="Bloem J."/>
            <person name="Labutti K."/>
            <person name="Salamov A."/>
            <person name="Andreopoulos B."/>
            <person name="Baker S."/>
            <person name="Barry K."/>
            <person name="Bills G."/>
            <person name="Bluhm B."/>
            <person name="Cannon C."/>
            <person name="Castanera R."/>
            <person name="Culley D."/>
            <person name="Daum C."/>
            <person name="Ezra D."/>
            <person name="Gonzalez J."/>
            <person name="Henrissat B."/>
            <person name="Kuo A."/>
            <person name="Liang C."/>
            <person name="Lipzen A."/>
            <person name="Lutzoni F."/>
            <person name="Magnuson J."/>
            <person name="Mondo S."/>
            <person name="Nolan M."/>
            <person name="Ohm R."/>
            <person name="Pangilinan J."/>
            <person name="Park H.-J."/>
            <person name="Ramirez L."/>
            <person name="Alfaro M."/>
            <person name="Sun H."/>
            <person name="Tritt A."/>
            <person name="Yoshinaga Y."/>
            <person name="Zwiers L.-H."/>
            <person name="Turgeon B."/>
            <person name="Goodwin S."/>
            <person name="Spatafora J."/>
            <person name="Crous P."/>
            <person name="Grigoriev I."/>
        </authorList>
    </citation>
    <scope>NUCLEOTIDE SEQUENCE</scope>
    <source>
        <strain evidence="3">CBS 123094</strain>
    </source>
</reference>
<feature type="region of interest" description="Disordered" evidence="1">
    <location>
        <begin position="435"/>
        <end position="459"/>
    </location>
</feature>
<gene>
    <name evidence="3" type="ORF">P154DRAFT_574832</name>
</gene>
<dbReference type="PANTHER" id="PTHR46411">
    <property type="entry name" value="FAMILY ATPASE, PUTATIVE-RELATED"/>
    <property type="match status" value="1"/>
</dbReference>
<feature type="compositionally biased region" description="Low complexity" evidence="1">
    <location>
        <begin position="44"/>
        <end position="59"/>
    </location>
</feature>
<dbReference type="Gene3D" id="3.40.50.300">
    <property type="entry name" value="P-loop containing nucleotide triphosphate hydrolases"/>
    <property type="match status" value="1"/>
</dbReference>
<dbReference type="InterPro" id="IPR003959">
    <property type="entry name" value="ATPase_AAA_core"/>
</dbReference>
<evidence type="ECO:0000313" key="3">
    <source>
        <dbReference type="EMBL" id="KAF2001485.1"/>
    </source>
</evidence>
<feature type="compositionally biased region" description="Basic and acidic residues" evidence="1">
    <location>
        <begin position="442"/>
        <end position="459"/>
    </location>
</feature>
<dbReference type="GO" id="GO:0005524">
    <property type="term" value="F:ATP binding"/>
    <property type="evidence" value="ECO:0007669"/>
    <property type="project" value="InterPro"/>
</dbReference>